<evidence type="ECO:0000256" key="3">
    <source>
        <dbReference type="ARBA" id="ARBA00022705"/>
    </source>
</evidence>
<dbReference type="SUPFAM" id="SSF48019">
    <property type="entry name" value="post-AAA+ oligomerization domain-like"/>
    <property type="match status" value="1"/>
</dbReference>
<keyword evidence="3" id="KW-0235">DNA replication</keyword>
<dbReference type="GO" id="GO:0003677">
    <property type="term" value="F:DNA binding"/>
    <property type="evidence" value="ECO:0007669"/>
    <property type="project" value="InterPro"/>
</dbReference>
<reference evidence="8" key="1">
    <citation type="submission" date="2017-09" db="EMBL/GenBank/DDBJ databases">
        <title>Depth-based differentiation of microbial function through sediment-hosted aquifers and enrichment of novel symbionts in the deep terrestrial subsurface.</title>
        <authorList>
            <person name="Probst A.J."/>
            <person name="Ladd B."/>
            <person name="Jarett J.K."/>
            <person name="Geller-Mcgrath D.E."/>
            <person name="Sieber C.M.K."/>
            <person name="Emerson J.B."/>
            <person name="Anantharaman K."/>
            <person name="Thomas B.C."/>
            <person name="Malmstrom R."/>
            <person name="Stieglmeier M."/>
            <person name="Klingl A."/>
            <person name="Woyke T."/>
            <person name="Ryan C.M."/>
            <person name="Banfield J.F."/>
        </authorList>
    </citation>
    <scope>NUCLEOTIDE SEQUENCE [LARGE SCALE GENOMIC DNA]</scope>
</reference>
<dbReference type="SUPFAM" id="SSF52540">
    <property type="entry name" value="P-loop containing nucleoside triphosphate hydrolases"/>
    <property type="match status" value="1"/>
</dbReference>
<dbReference type="SMART" id="SM00382">
    <property type="entry name" value="AAA"/>
    <property type="match status" value="1"/>
</dbReference>
<dbReference type="InterPro" id="IPR021886">
    <property type="entry name" value="MgsA_C"/>
</dbReference>
<dbReference type="Pfam" id="PF12002">
    <property type="entry name" value="MgsA_C"/>
    <property type="match status" value="1"/>
</dbReference>
<dbReference type="AlphaFoldDB" id="A0A2M6WM08"/>
<evidence type="ECO:0000256" key="1">
    <source>
        <dbReference type="ARBA" id="ARBA00002393"/>
    </source>
</evidence>
<comment type="function">
    <text evidence="1">DNA-dependent ATPase that plays important roles in cellular responses to stalled DNA replication processes.</text>
</comment>
<dbReference type="GO" id="GO:0016887">
    <property type="term" value="F:ATP hydrolysis activity"/>
    <property type="evidence" value="ECO:0007669"/>
    <property type="project" value="InterPro"/>
</dbReference>
<dbReference type="FunFam" id="3.40.50.300:FF:000137">
    <property type="entry name" value="Replication-associated recombination protein A"/>
    <property type="match status" value="1"/>
</dbReference>
<gene>
    <name evidence="7" type="ORF">COU00_02495</name>
</gene>
<comment type="similarity">
    <text evidence="2">Belongs to the AAA ATPase family. RarA/MGS1/WRNIP1 subfamily.</text>
</comment>
<organism evidence="7 8">
    <name type="scientific">Candidatus Falkowbacteria bacterium CG10_big_fil_rev_8_21_14_0_10_43_11</name>
    <dbReference type="NCBI Taxonomy" id="1974568"/>
    <lineage>
        <taxon>Bacteria</taxon>
        <taxon>Candidatus Falkowiibacteriota</taxon>
    </lineage>
</organism>
<dbReference type="GO" id="GO:0006261">
    <property type="term" value="P:DNA-templated DNA replication"/>
    <property type="evidence" value="ECO:0007669"/>
    <property type="project" value="TreeGrafter"/>
</dbReference>
<proteinExistence type="inferred from homology"/>
<dbReference type="Gene3D" id="1.10.3710.10">
    <property type="entry name" value="DNA polymerase III clamp loader subunits, C-terminal domain"/>
    <property type="match status" value="1"/>
</dbReference>
<dbReference type="CDD" id="cd00009">
    <property type="entry name" value="AAA"/>
    <property type="match status" value="1"/>
</dbReference>
<sequence length="443" mass="49538">MPNIINQNAPLADRLRPKILNDFVGQEKIVGEGKILRQAIEQDRVPSIIFWGPPGCGKTTLARIIANMTQAEFVQLSAVESGVKDIRREIAKAAERLSESKKTIVFIDEIHRFNKGQQDALLPHVERGVITLIGATTENPSFEVISALLSRCRVFVLEKLTAEHIKILVERALNSVTELKDVKIEDEALRFLCEMADGDARCALNALELAVQSAAVYKYTEIQQLPTTPLPPPHKGGRTAKERLAVITKNLIKEALQKSLMYDKSGEEHYNIISALHKSMRGGDADAALYYLARMLAGGEDPLYIARRLIRFASEDIGIANSLALPQAVAAYQACHFIGMPECSVNLAQAVAYMAKSKKSNELYAAYGKAVEDIKNYGALPVPLHIRNAPTKLMKNLGYGKGYKYSPEYDYQEEQEYLPDKLRGRKYLNYELRLQNYETQKNN</sequence>
<dbReference type="CDD" id="cd18139">
    <property type="entry name" value="HLD_clamp_RarA"/>
    <property type="match status" value="1"/>
</dbReference>
<dbReference type="InterPro" id="IPR032423">
    <property type="entry name" value="AAA_assoc_2"/>
</dbReference>
<evidence type="ECO:0000313" key="7">
    <source>
        <dbReference type="EMBL" id="PIT93792.1"/>
    </source>
</evidence>
<dbReference type="PANTHER" id="PTHR13779">
    <property type="entry name" value="WERNER HELICASE-INTERACTING PROTEIN 1 FAMILY MEMBER"/>
    <property type="match status" value="1"/>
</dbReference>
<dbReference type="GO" id="GO:0017116">
    <property type="term" value="F:single-stranded DNA helicase activity"/>
    <property type="evidence" value="ECO:0007669"/>
    <property type="project" value="TreeGrafter"/>
</dbReference>
<dbReference type="GO" id="GO:0008047">
    <property type="term" value="F:enzyme activator activity"/>
    <property type="evidence" value="ECO:0007669"/>
    <property type="project" value="TreeGrafter"/>
</dbReference>
<evidence type="ECO:0000259" key="6">
    <source>
        <dbReference type="SMART" id="SM00382"/>
    </source>
</evidence>
<dbReference type="InterPro" id="IPR027417">
    <property type="entry name" value="P-loop_NTPase"/>
</dbReference>
<feature type="domain" description="AAA+ ATPase" evidence="6">
    <location>
        <begin position="44"/>
        <end position="160"/>
    </location>
</feature>
<dbReference type="GO" id="GO:0005524">
    <property type="term" value="F:ATP binding"/>
    <property type="evidence" value="ECO:0007669"/>
    <property type="project" value="UniProtKB-KW"/>
</dbReference>
<dbReference type="Pfam" id="PF00004">
    <property type="entry name" value="AAA"/>
    <property type="match status" value="1"/>
</dbReference>
<accession>A0A2M6WM08</accession>
<dbReference type="FunFam" id="1.20.272.10:FF:000001">
    <property type="entry name" value="Putative AAA family ATPase"/>
    <property type="match status" value="1"/>
</dbReference>
<dbReference type="EMBL" id="PFAS01000041">
    <property type="protein sequence ID" value="PIT93792.1"/>
    <property type="molecule type" value="Genomic_DNA"/>
</dbReference>
<name>A0A2M6WM08_9BACT</name>
<dbReference type="Pfam" id="PF16193">
    <property type="entry name" value="AAA_assoc_2"/>
    <property type="match status" value="1"/>
</dbReference>
<dbReference type="Gene3D" id="1.10.8.60">
    <property type="match status" value="1"/>
</dbReference>
<evidence type="ECO:0000256" key="2">
    <source>
        <dbReference type="ARBA" id="ARBA00008959"/>
    </source>
</evidence>
<dbReference type="InterPro" id="IPR008921">
    <property type="entry name" value="DNA_pol3_clamp-load_cplx_C"/>
</dbReference>
<dbReference type="PANTHER" id="PTHR13779:SF7">
    <property type="entry name" value="ATPASE WRNIP1"/>
    <property type="match status" value="1"/>
</dbReference>
<dbReference type="InterPro" id="IPR003593">
    <property type="entry name" value="AAA+_ATPase"/>
</dbReference>
<dbReference type="Proteomes" id="UP000229335">
    <property type="component" value="Unassembled WGS sequence"/>
</dbReference>
<evidence type="ECO:0000256" key="5">
    <source>
        <dbReference type="ARBA" id="ARBA00022840"/>
    </source>
</evidence>
<comment type="caution">
    <text evidence="7">The sequence shown here is derived from an EMBL/GenBank/DDBJ whole genome shotgun (WGS) entry which is preliminary data.</text>
</comment>
<evidence type="ECO:0000256" key="4">
    <source>
        <dbReference type="ARBA" id="ARBA00022741"/>
    </source>
</evidence>
<keyword evidence="5" id="KW-0067">ATP-binding</keyword>
<evidence type="ECO:0000313" key="8">
    <source>
        <dbReference type="Proteomes" id="UP000229335"/>
    </source>
</evidence>
<dbReference type="InterPro" id="IPR051314">
    <property type="entry name" value="AAA_ATPase_RarA/MGS1/WRNIP1"/>
</dbReference>
<dbReference type="GO" id="GO:0000731">
    <property type="term" value="P:DNA synthesis involved in DNA repair"/>
    <property type="evidence" value="ECO:0007669"/>
    <property type="project" value="TreeGrafter"/>
</dbReference>
<dbReference type="Gene3D" id="3.40.50.300">
    <property type="entry name" value="P-loop containing nucleotide triphosphate hydrolases"/>
    <property type="match status" value="1"/>
</dbReference>
<keyword evidence="4" id="KW-0547">Nucleotide-binding</keyword>
<dbReference type="Gene3D" id="1.20.272.10">
    <property type="match status" value="1"/>
</dbReference>
<protein>
    <submittedName>
        <fullName evidence="7">AAA family ATPase</fullName>
    </submittedName>
</protein>
<dbReference type="InterPro" id="IPR003959">
    <property type="entry name" value="ATPase_AAA_core"/>
</dbReference>